<name>A0A0H3M204_MYCBP</name>
<organism evidence="2 3">
    <name type="scientific">Mycobacterium bovis (strain BCG / Pasteur 1173P2)</name>
    <dbReference type="NCBI Taxonomy" id="410289"/>
    <lineage>
        <taxon>Bacteria</taxon>
        <taxon>Bacillati</taxon>
        <taxon>Actinomycetota</taxon>
        <taxon>Actinomycetes</taxon>
        <taxon>Mycobacteriales</taxon>
        <taxon>Mycobacteriaceae</taxon>
        <taxon>Mycobacterium</taxon>
        <taxon>Mycobacterium tuberculosis complex</taxon>
    </lineage>
</organism>
<protein>
    <submittedName>
        <fullName evidence="2">Probable conserved membrane protein</fullName>
    </submittedName>
</protein>
<dbReference type="EMBL" id="AM408590">
    <property type="protein sequence ID" value="CAL70371.1"/>
    <property type="molecule type" value="Genomic_DNA"/>
</dbReference>
<keyword evidence="1" id="KW-0812">Transmembrane</keyword>
<reference evidence="2 3" key="1">
    <citation type="journal article" date="2007" name="Proc. Natl. Acad. Sci. U.S.A.">
        <title>Genome plasticity of BCG and impact on vaccine efficacy.</title>
        <authorList>
            <person name="Brosch R."/>
            <person name="Gordon S.V."/>
            <person name="Garnier T."/>
            <person name="Eiglmeier K."/>
            <person name="Frigui W."/>
            <person name="Valenti P."/>
            <person name="Dos Santos S."/>
            <person name="Duthoy S."/>
            <person name="Lacroix C."/>
            <person name="Garcia-Pelayo C."/>
            <person name="Inwald J.K."/>
            <person name="Golby P."/>
            <person name="Garcia J.N."/>
            <person name="Hewinson R.G."/>
            <person name="Behr M.A."/>
            <person name="Quail M.A."/>
            <person name="Churcher C."/>
            <person name="Barrell B.G."/>
            <person name="Parkhill J."/>
            <person name="Cole S.T."/>
        </authorList>
    </citation>
    <scope>NUCLEOTIDE SEQUENCE [LARGE SCALE GENOMIC DNA]</scope>
    <source>
        <strain evidence="3">BCG / Pasteur 1173P2</strain>
    </source>
</reference>
<gene>
    <name evidence="2" type="ordered locus">BCG_0386</name>
</gene>
<dbReference type="NCBIfam" id="TIGR04255">
    <property type="entry name" value="sporadTIGR04255"/>
    <property type="match status" value="1"/>
</dbReference>
<proteinExistence type="predicted"/>
<evidence type="ECO:0000313" key="3">
    <source>
        <dbReference type="Proteomes" id="UP000001472"/>
    </source>
</evidence>
<accession>A0A0H3M204</accession>
<dbReference type="Proteomes" id="UP000001472">
    <property type="component" value="Chromosome"/>
</dbReference>
<dbReference type="HOGENOM" id="CLU_1018679_0_0_11"/>
<dbReference type="InterPro" id="IPR026349">
    <property type="entry name" value="CHP04255"/>
</dbReference>
<evidence type="ECO:0000313" key="2">
    <source>
        <dbReference type="EMBL" id="CAL70371.1"/>
    </source>
</evidence>
<dbReference type="AlphaFoldDB" id="A0A0H3M204"/>
<keyword evidence="1" id="KW-1133">Transmembrane helix</keyword>
<dbReference type="KEGG" id="mbb:BCG_0386"/>
<evidence type="ECO:0000256" key="1">
    <source>
        <dbReference type="SAM" id="Phobius"/>
    </source>
</evidence>
<feature type="transmembrane region" description="Helical" evidence="1">
    <location>
        <begin position="48"/>
        <end position="65"/>
    </location>
</feature>
<keyword evidence="1" id="KW-0472">Membrane</keyword>
<sequence length="328" mass="36597">MPGARELTLRVERGALFRRRWAASAASSARAAIRRDPRRCALGTRPRWVSFLVIVLVIMNVVTAHPKYPNDPLALVLIELRHPRTEPPVPSAISILKEELARWTPILEQEEVRQVNLETGEHTAHSQKKLVARDRRTAITFRPDAMTLEVTDYPGWEEFRSIVHAMVTARQDVAPVDGCIRIGLRYINEIRASLAEPSGWAYWVAESLLGPGTQLADLKLTTTAQRHVIQCEGPEPGDSLTLRYAGARGAVIQSTPFLQRLKEPPAEGDFFLIDIDSAWSDPCKGIPALDAHLVDEVAERLHTPIGPLFESLITSELRTKVLQQPGQE</sequence>